<evidence type="ECO:0000313" key="3">
    <source>
        <dbReference type="Proteomes" id="UP000748752"/>
    </source>
</evidence>
<evidence type="ECO:0000256" key="1">
    <source>
        <dbReference type="SAM" id="Phobius"/>
    </source>
</evidence>
<comment type="caution">
    <text evidence="2">The sequence shown here is derived from an EMBL/GenBank/DDBJ whole genome shotgun (WGS) entry which is preliminary data.</text>
</comment>
<organism evidence="2 3">
    <name type="scientific">Thiohalocapsa halophila</name>
    <dbReference type="NCBI Taxonomy" id="69359"/>
    <lineage>
        <taxon>Bacteria</taxon>
        <taxon>Pseudomonadati</taxon>
        <taxon>Pseudomonadota</taxon>
        <taxon>Gammaproteobacteria</taxon>
        <taxon>Chromatiales</taxon>
        <taxon>Chromatiaceae</taxon>
        <taxon>Thiohalocapsa</taxon>
    </lineage>
</organism>
<feature type="transmembrane region" description="Helical" evidence="1">
    <location>
        <begin position="724"/>
        <end position="742"/>
    </location>
</feature>
<dbReference type="Proteomes" id="UP000748752">
    <property type="component" value="Unassembled WGS sequence"/>
</dbReference>
<name>A0ABS1CEP9_9GAMM</name>
<feature type="transmembrane region" description="Helical" evidence="1">
    <location>
        <begin position="916"/>
        <end position="936"/>
    </location>
</feature>
<feature type="transmembrane region" description="Helical" evidence="1">
    <location>
        <begin position="948"/>
        <end position="968"/>
    </location>
</feature>
<evidence type="ECO:0000313" key="2">
    <source>
        <dbReference type="EMBL" id="MBK1630208.1"/>
    </source>
</evidence>
<protein>
    <submittedName>
        <fullName evidence="2">Uncharacterized protein</fullName>
    </submittedName>
</protein>
<feature type="transmembrane region" description="Helical" evidence="1">
    <location>
        <begin position="830"/>
        <end position="850"/>
    </location>
</feature>
<gene>
    <name evidence="2" type="ORF">CKO31_05505</name>
</gene>
<keyword evidence="1" id="KW-1133">Transmembrane helix</keyword>
<dbReference type="EMBL" id="NRRV01000009">
    <property type="protein sequence ID" value="MBK1630208.1"/>
    <property type="molecule type" value="Genomic_DNA"/>
</dbReference>
<keyword evidence="1" id="KW-0472">Membrane</keyword>
<reference evidence="2 3" key="1">
    <citation type="journal article" date="2020" name="Microorganisms">
        <title>Osmotic Adaptation and Compatible Solute Biosynthesis of Phototrophic Bacteria as Revealed from Genome Analyses.</title>
        <authorList>
            <person name="Imhoff J.F."/>
            <person name="Rahn T."/>
            <person name="Kunzel S."/>
            <person name="Keller A."/>
            <person name="Neulinger S.C."/>
        </authorList>
    </citation>
    <scope>NUCLEOTIDE SEQUENCE [LARGE SCALE GENOMIC DNA]</scope>
    <source>
        <strain evidence="2 3">DSM 6210</strain>
    </source>
</reference>
<feature type="transmembrane region" description="Helical" evidence="1">
    <location>
        <begin position="771"/>
        <end position="788"/>
    </location>
</feature>
<sequence>MSTPSAKAFRQQILKPAEGVFLFHARAIERLIEEELGAQARGVPIPNLPYYLMPREAFLYGLESENAEALSVIEGLRLPRYVVLLPSPSSQAAGQGAFERLRHDYWARSFEAEVARAWQNTRDDNDDAERFGAVALRSLIGGHAFAEVREVLDRDGVILSVWSDDLITRTFAALVVRLRYFAPGARGFYFPAIEVWPEVDAWLAASGLDLPAPSRDGRQPLLLMKSRPGGSELPAAPPLLPTGLPFGASDPDLAIAVADAAEVWPAKAPASGDPCEQTEDHGADLRHMDADLPPSLEAHYLAALHRGTRVRRRKGWLARLRDDVRNGLRRLVGRLLFLPGLDDIGFAPAPGTAMRWHSLGLALFEHAVGCAQRAEFEGRFAAQLRFLADARRLAQRMSRPARCAPAAVEIAINEREHAAEEHLADLLAAKWKLAPATASELRHLIERLAAADRRRFGSAPARTLLSCLEQVLSESRSDYYRLRFARWLLSSGRRRLLEPLPFQALLKAMRAMETARARLEEMPWPITDLERFTRVLETLTQRVNARLDEQIMPRVKQAMCKADFVPRDHRENVAAQKMQLELLDVIKRRRHLKFTDVRDIVARNILRLPDPTLSEFFRGDRLARFDRTAADALPGVYRPGEIYIKGLQQLSAPLFGTGPGRTISRYLLVPFGAAYLLLKSIDLLLELLPHHDKTFHLASFTDVMLLGGLVNLVMHTGIGRHIAVSLWHGLVAALRFVFYDGLSRLRRWRPLADFLSTGIVRGLGRNLVQPLLIGALPLAPIILLAVLVEEVPIEPGLWLAGLAFALGTLARNTPAGRRFLDNLSTRVGLYFTRLNQALFIGLIQSLLYFFKEVTRRFSQLLHRVDEALIHHRGERMGRRVAKALLAPVWRLAEALMQFYVTVLVEPQVNPVKHFPIVSIGHKLLLPFLPAITAAFLEMSDAILPKVIAYPLVTLTIVLLPGLFGFFVWELKENWKLYQANHREGLADASHAYQEPALMGEGKEPLPVEPAAVGHHGESVRALMSRGFHSGALPKAFGRLRKVIREEMRDQQPYPQRLRRVQRQLEEVEHAFCVFFEREFTFALRERCRDPNCTLQRVQTGTPRIATNLVELAVDIYPGARRDSGGIDLSEQLTDEQRATPLTLGIRLFYRAPRIRVETEIQGHAERIGPYCWSLIAADLRLFAGRAGADLKTLDLGLPAAPAEPAQLRAVA</sequence>
<dbReference type="RefSeq" id="WP_200234823.1">
    <property type="nucleotide sequence ID" value="NZ_NRRV01000009.1"/>
</dbReference>
<keyword evidence="1" id="KW-0812">Transmembrane</keyword>
<keyword evidence="3" id="KW-1185">Reference proteome</keyword>
<proteinExistence type="predicted"/>
<accession>A0ABS1CEP9</accession>